<keyword evidence="6" id="KW-1185">Reference proteome</keyword>
<evidence type="ECO:0000256" key="2">
    <source>
        <dbReference type="ARBA" id="ARBA00022912"/>
    </source>
</evidence>
<dbReference type="Gene3D" id="3.90.190.10">
    <property type="entry name" value="Protein tyrosine phosphatase superfamily"/>
    <property type="match status" value="1"/>
</dbReference>
<dbReference type="PROSITE" id="PS50054">
    <property type="entry name" value="TYR_PHOSPHATASE_DUAL"/>
    <property type="match status" value="1"/>
</dbReference>
<dbReference type="InterPro" id="IPR029021">
    <property type="entry name" value="Prot-tyrosine_phosphatase-like"/>
</dbReference>
<dbReference type="EMBL" id="JAHDYR010000005">
    <property type="protein sequence ID" value="KAG9396706.1"/>
    <property type="molecule type" value="Genomic_DNA"/>
</dbReference>
<dbReference type="PANTHER" id="PTHR46377">
    <property type="entry name" value="DUAL SPECIFICITY PROTEIN PHOSPHATASE 19"/>
    <property type="match status" value="1"/>
</dbReference>
<dbReference type="GO" id="GO:0008579">
    <property type="term" value="F:JUN kinase phosphatase activity"/>
    <property type="evidence" value="ECO:0007669"/>
    <property type="project" value="TreeGrafter"/>
</dbReference>
<organism evidence="5 6">
    <name type="scientific">Carpediemonas membranifera</name>
    <dbReference type="NCBI Taxonomy" id="201153"/>
    <lineage>
        <taxon>Eukaryota</taxon>
        <taxon>Metamonada</taxon>
        <taxon>Carpediemonas-like organisms</taxon>
        <taxon>Carpediemonas</taxon>
    </lineage>
</organism>
<dbReference type="SUPFAM" id="SSF52799">
    <property type="entry name" value="(Phosphotyrosine protein) phosphatases II"/>
    <property type="match status" value="1"/>
</dbReference>
<dbReference type="InterPro" id="IPR020422">
    <property type="entry name" value="TYR_PHOSPHATASE_DUAL_dom"/>
</dbReference>
<dbReference type="Proteomes" id="UP000717585">
    <property type="component" value="Unassembled WGS sequence"/>
</dbReference>
<feature type="domain" description="Tyrosine-protein phosphatase" evidence="3">
    <location>
        <begin position="45"/>
        <end position="185"/>
    </location>
</feature>
<accession>A0A8J6AWM8</accession>
<dbReference type="InterPro" id="IPR016130">
    <property type="entry name" value="Tyr_Pase_AS"/>
</dbReference>
<evidence type="ECO:0000313" key="5">
    <source>
        <dbReference type="EMBL" id="KAG9396706.1"/>
    </source>
</evidence>
<evidence type="ECO:0000259" key="3">
    <source>
        <dbReference type="PROSITE" id="PS50054"/>
    </source>
</evidence>
<protein>
    <submittedName>
        <fullName evidence="5">Dual specificity phosphatase, catalytic domain</fullName>
    </submittedName>
</protein>
<evidence type="ECO:0000259" key="4">
    <source>
        <dbReference type="PROSITE" id="PS50056"/>
    </source>
</evidence>
<proteinExistence type="predicted"/>
<dbReference type="Pfam" id="PF00782">
    <property type="entry name" value="DSPc"/>
    <property type="match status" value="1"/>
</dbReference>
<dbReference type="CDD" id="cd14498">
    <property type="entry name" value="DSP"/>
    <property type="match status" value="1"/>
</dbReference>
<reference evidence="5" key="1">
    <citation type="submission" date="2021-05" db="EMBL/GenBank/DDBJ databases">
        <title>A free-living protist that lacks canonical eukaryotic 1 DNA replication and segregation systems.</title>
        <authorList>
            <person name="Salas-Leiva D.E."/>
            <person name="Tromer E.C."/>
            <person name="Curtis B.A."/>
            <person name="Jerlstrom-Hultqvist J."/>
            <person name="Kolisko M."/>
            <person name="Yi Z."/>
            <person name="Salas-Leiva J.S."/>
            <person name="Gallot-Lavallee L."/>
            <person name="Kops G.J.P.L."/>
            <person name="Archibald J.M."/>
            <person name="Simpson A.G.B."/>
            <person name="Roger A.J."/>
        </authorList>
    </citation>
    <scope>NUCLEOTIDE SEQUENCE</scope>
    <source>
        <strain evidence="5">BICM</strain>
    </source>
</reference>
<dbReference type="OrthoDB" id="2017893at2759"/>
<dbReference type="GO" id="GO:0005737">
    <property type="term" value="C:cytoplasm"/>
    <property type="evidence" value="ECO:0007669"/>
    <property type="project" value="TreeGrafter"/>
</dbReference>
<dbReference type="PANTHER" id="PTHR46377:SF1">
    <property type="entry name" value="DUAL SPECIFICITY PROTEIN PHOSPHATASE 19"/>
    <property type="match status" value="1"/>
</dbReference>
<sequence length="369" mass="41253">MVEQFGISIDMSQVREHCNATRSDDYSRMLLRKSAEEITREHEKELSMIIPQLLLTSGIVAKDASRILDAGCTHILNCASSYCFTLPGFAALNLPLNDDSHQCISSVFPMAISFIEEAIRGGGVVLVHCVKGVSRSATIVCAYLIWRFHYSYADALAFVRRSRESASPNANFTAQTLAWAQRIAEPLPVAMIRHIVPLSAYTPTVWVPSISRRSTRSSALNLFSDRISIIVTPMAQILFLGRFVSDSMITHATAQAHLLTEVESYPALSHIQLRETDLLQYHGRAVAELPDAWFETLPRLGIPLHTQIRTAGDRVQFLGHDSDLAYLKDWGRAREFGELRVQTPPPTMPGFSPPRWLLVEFPRHADSPQ</sequence>
<dbReference type="AlphaFoldDB" id="A0A8J6AWM8"/>
<dbReference type="InterPro" id="IPR000387">
    <property type="entry name" value="Tyr_Pase_dom"/>
</dbReference>
<evidence type="ECO:0000313" key="6">
    <source>
        <dbReference type="Proteomes" id="UP000717585"/>
    </source>
</evidence>
<gene>
    <name evidence="5" type="ORF">J8273_1724</name>
</gene>
<dbReference type="PROSITE" id="PS00383">
    <property type="entry name" value="TYR_PHOSPHATASE_1"/>
    <property type="match status" value="1"/>
</dbReference>
<keyword evidence="1" id="KW-0378">Hydrolase</keyword>
<comment type="caution">
    <text evidence="5">The sequence shown here is derived from an EMBL/GenBank/DDBJ whole genome shotgun (WGS) entry which is preliminary data.</text>
</comment>
<dbReference type="InterPro" id="IPR000340">
    <property type="entry name" value="Dual-sp_phosphatase_cat-dom"/>
</dbReference>
<name>A0A8J6AWM8_9EUKA</name>
<keyword evidence="2" id="KW-0904">Protein phosphatase</keyword>
<evidence type="ECO:0000256" key="1">
    <source>
        <dbReference type="ARBA" id="ARBA00022801"/>
    </source>
</evidence>
<dbReference type="SMART" id="SM00195">
    <property type="entry name" value="DSPc"/>
    <property type="match status" value="1"/>
</dbReference>
<dbReference type="PROSITE" id="PS50056">
    <property type="entry name" value="TYR_PHOSPHATASE_2"/>
    <property type="match status" value="1"/>
</dbReference>
<feature type="domain" description="Tyrosine specific protein phosphatases" evidence="4">
    <location>
        <begin position="105"/>
        <end position="163"/>
    </location>
</feature>